<evidence type="ECO:0000256" key="3">
    <source>
        <dbReference type="ARBA" id="ARBA00022692"/>
    </source>
</evidence>
<name>A0AA88IFC6_ARTSF</name>
<reference evidence="8" key="1">
    <citation type="submission" date="2023-07" db="EMBL/GenBank/DDBJ databases">
        <title>Chromosome-level genome assembly of Artemia franciscana.</title>
        <authorList>
            <person name="Jo E."/>
        </authorList>
    </citation>
    <scope>NUCLEOTIDE SEQUENCE</scope>
    <source>
        <tissue evidence="8">Whole body</tissue>
    </source>
</reference>
<accession>A0AA88IFC6</accession>
<comment type="subcellular location">
    <subcellularLocation>
        <location evidence="1">Membrane</location>
    </subcellularLocation>
    <subcellularLocation>
        <location evidence="6">Mitochondrion inner membrane</location>
        <topology evidence="6">Multi-pass membrane protein</topology>
    </subcellularLocation>
</comment>
<evidence type="ECO:0000256" key="1">
    <source>
        <dbReference type="ARBA" id="ARBA00004370"/>
    </source>
</evidence>
<evidence type="ECO:0000259" key="7">
    <source>
        <dbReference type="Pfam" id="PF00078"/>
    </source>
</evidence>
<comment type="similarity">
    <text evidence="2 6">Belongs to the SURF1 family.</text>
</comment>
<gene>
    <name evidence="8" type="ORF">QYM36_005380</name>
</gene>
<dbReference type="AlphaFoldDB" id="A0AA88IFC6"/>
<organism evidence="8 9">
    <name type="scientific">Artemia franciscana</name>
    <name type="common">Brine shrimp</name>
    <name type="synonym">Artemia sanfranciscana</name>
    <dbReference type="NCBI Taxonomy" id="6661"/>
    <lineage>
        <taxon>Eukaryota</taxon>
        <taxon>Metazoa</taxon>
        <taxon>Ecdysozoa</taxon>
        <taxon>Arthropoda</taxon>
        <taxon>Crustacea</taxon>
        <taxon>Branchiopoda</taxon>
        <taxon>Anostraca</taxon>
        <taxon>Artemiidae</taxon>
        <taxon>Artemia</taxon>
    </lineage>
</organism>
<evidence type="ECO:0000313" key="8">
    <source>
        <dbReference type="EMBL" id="KAK2719882.1"/>
    </source>
</evidence>
<evidence type="ECO:0000256" key="4">
    <source>
        <dbReference type="ARBA" id="ARBA00022989"/>
    </source>
</evidence>
<sequence>MGVPSYYPFLPLAEPGAKWAEYKLINGIWRKGKFPDVWKYGEAVMLPKPGKDLSKIENYRYITLIPILRKVMERMVKKRLEAVTQQKKILKDIQCGFRKNRSAEDSLMCLKQEALYALQNGWILAAILIDIEGAFDNMLHRKMVGGLVTAGIKGQMLAFLNDYLIGRKVKVRVANRDLTGNLFVTMKKQRNIETKVYKELTRYEAKKLFRLRSYHAGVGCYKAKFLGQSEECPKCGASETIEHLMIICRESEQERREITEFFRQKKVQSSLYMLLGGFDSEEENCMITIPVGTFLLGSWQVRRRQWKLNLMEELEERQNSPPVNLPENKEEIEALEYSRVKTRGRFIYDKEVLIGPRPLIESGDVSSGGGLISTGQSGYYVVTPFEVSGKNMTILVNRGWIPHKARKFGITKEPIPGPEGEIELEGVVRRTEPPTAFTPANVESMSNILKTDPIFVDATSKMVYTNGPIPGQTRVALRNDHLSYLITCKMCDNRSGIMVSGELVYLPVLNFLQFSRNNGVGDDLIIRHALEIFDAAAVAAAKSAFWNKVLPGEICPRRAGNKATQSHLV</sequence>
<keyword evidence="4" id="KW-1133">Transmembrane helix</keyword>
<dbReference type="CDD" id="cd06662">
    <property type="entry name" value="SURF1"/>
    <property type="match status" value="1"/>
</dbReference>
<dbReference type="InterPro" id="IPR045214">
    <property type="entry name" value="Surf1/Surf4"/>
</dbReference>
<comment type="caution">
    <text evidence="8">The sequence shown here is derived from an EMBL/GenBank/DDBJ whole genome shotgun (WGS) entry which is preliminary data.</text>
</comment>
<keyword evidence="9" id="KW-1185">Reference proteome</keyword>
<dbReference type="InterPro" id="IPR000477">
    <property type="entry name" value="RT_dom"/>
</dbReference>
<evidence type="ECO:0000256" key="2">
    <source>
        <dbReference type="ARBA" id="ARBA00007165"/>
    </source>
</evidence>
<evidence type="ECO:0000256" key="6">
    <source>
        <dbReference type="RuleBase" id="RU363076"/>
    </source>
</evidence>
<evidence type="ECO:0000313" key="9">
    <source>
        <dbReference type="Proteomes" id="UP001187531"/>
    </source>
</evidence>
<feature type="domain" description="Reverse transcriptase" evidence="7">
    <location>
        <begin position="47"/>
        <end position="164"/>
    </location>
</feature>
<dbReference type="Proteomes" id="UP001187531">
    <property type="component" value="Unassembled WGS sequence"/>
</dbReference>
<keyword evidence="3" id="KW-0812">Transmembrane</keyword>
<dbReference type="GO" id="GO:0033617">
    <property type="term" value="P:mitochondrial respiratory chain complex IV assembly"/>
    <property type="evidence" value="ECO:0007669"/>
    <property type="project" value="TreeGrafter"/>
</dbReference>
<dbReference type="EMBL" id="JAVRJZ010000008">
    <property type="protein sequence ID" value="KAK2719882.1"/>
    <property type="molecule type" value="Genomic_DNA"/>
</dbReference>
<evidence type="ECO:0000256" key="5">
    <source>
        <dbReference type="ARBA" id="ARBA00023136"/>
    </source>
</evidence>
<keyword evidence="5" id="KW-0472">Membrane</keyword>
<dbReference type="Pfam" id="PF00078">
    <property type="entry name" value="RVT_1"/>
    <property type="match status" value="1"/>
</dbReference>
<proteinExistence type="inferred from homology"/>
<dbReference type="GO" id="GO:0005743">
    <property type="term" value="C:mitochondrial inner membrane"/>
    <property type="evidence" value="ECO:0007669"/>
    <property type="project" value="UniProtKB-SubCell"/>
</dbReference>
<dbReference type="InterPro" id="IPR002994">
    <property type="entry name" value="Surf1/Shy1"/>
</dbReference>
<dbReference type="PANTHER" id="PTHR23427:SF2">
    <property type="entry name" value="SURFEIT LOCUS PROTEIN 1"/>
    <property type="match status" value="1"/>
</dbReference>
<comment type="function">
    <text evidence="6">Probably involved in the biogenesis of the COX complex.</text>
</comment>
<keyword evidence="6" id="KW-0999">Mitochondrion inner membrane</keyword>
<dbReference type="Pfam" id="PF02104">
    <property type="entry name" value="SURF1"/>
    <property type="match status" value="1"/>
</dbReference>
<dbReference type="PANTHER" id="PTHR23427">
    <property type="entry name" value="SURFEIT LOCUS PROTEIN"/>
    <property type="match status" value="1"/>
</dbReference>
<dbReference type="PROSITE" id="PS50895">
    <property type="entry name" value="SURF1"/>
    <property type="match status" value="1"/>
</dbReference>
<keyword evidence="6" id="KW-0496">Mitochondrion</keyword>
<protein>
    <recommendedName>
        <fullName evidence="6">SURF1-like protein</fullName>
    </recommendedName>
</protein>